<accession>A0A9D1NX97</accession>
<protein>
    <submittedName>
        <fullName evidence="1">Uncharacterized protein</fullName>
    </submittedName>
</protein>
<comment type="caution">
    <text evidence="1">The sequence shown here is derived from an EMBL/GenBank/DDBJ whole genome shotgun (WGS) entry which is preliminary data.</text>
</comment>
<sequence length="48" mass="5591">MQHDLDDIGGARELAWHRINAAKEVVSMVEQYFFKRQKGGAAIWNFQK</sequence>
<evidence type="ECO:0000313" key="1">
    <source>
        <dbReference type="EMBL" id="HIV22515.1"/>
    </source>
</evidence>
<organism evidence="1 2">
    <name type="scientific">Candidatus Merdiplasma excrementigallinarum</name>
    <dbReference type="NCBI Taxonomy" id="2840864"/>
    <lineage>
        <taxon>Bacteria</taxon>
        <taxon>Bacillati</taxon>
        <taxon>Bacillota</taxon>
        <taxon>Clostridia</taxon>
        <taxon>Lachnospirales</taxon>
        <taxon>Lachnospiraceae</taxon>
        <taxon>Lachnospiraceae incertae sedis</taxon>
        <taxon>Candidatus Merdiplasma</taxon>
    </lineage>
</organism>
<reference evidence="1" key="1">
    <citation type="submission" date="2020-10" db="EMBL/GenBank/DDBJ databases">
        <authorList>
            <person name="Gilroy R."/>
        </authorList>
    </citation>
    <scope>NUCLEOTIDE SEQUENCE</scope>
    <source>
        <strain evidence="1">ChiBcec6-7307</strain>
    </source>
</reference>
<dbReference type="Proteomes" id="UP000886889">
    <property type="component" value="Unassembled WGS sequence"/>
</dbReference>
<reference evidence="1" key="2">
    <citation type="journal article" date="2021" name="PeerJ">
        <title>Extensive microbial diversity within the chicken gut microbiome revealed by metagenomics and culture.</title>
        <authorList>
            <person name="Gilroy R."/>
            <person name="Ravi A."/>
            <person name="Getino M."/>
            <person name="Pursley I."/>
            <person name="Horton D.L."/>
            <person name="Alikhan N.F."/>
            <person name="Baker D."/>
            <person name="Gharbi K."/>
            <person name="Hall N."/>
            <person name="Watson M."/>
            <person name="Adriaenssens E.M."/>
            <person name="Foster-Nyarko E."/>
            <person name="Jarju S."/>
            <person name="Secka A."/>
            <person name="Antonio M."/>
            <person name="Oren A."/>
            <person name="Chaudhuri R.R."/>
            <person name="La Ragione R."/>
            <person name="Hildebrand F."/>
            <person name="Pallen M.J."/>
        </authorList>
    </citation>
    <scope>NUCLEOTIDE SEQUENCE</scope>
    <source>
        <strain evidence="1">ChiBcec6-7307</strain>
    </source>
</reference>
<gene>
    <name evidence="1" type="ORF">IAC80_01115</name>
</gene>
<evidence type="ECO:0000313" key="2">
    <source>
        <dbReference type="Proteomes" id="UP000886889"/>
    </source>
</evidence>
<dbReference type="AlphaFoldDB" id="A0A9D1NX97"/>
<proteinExistence type="predicted"/>
<dbReference type="EMBL" id="DVOS01000013">
    <property type="protein sequence ID" value="HIV22515.1"/>
    <property type="molecule type" value="Genomic_DNA"/>
</dbReference>
<name>A0A9D1NX97_9FIRM</name>